<dbReference type="Pfam" id="PF01476">
    <property type="entry name" value="LysM"/>
    <property type="match status" value="1"/>
</dbReference>
<evidence type="ECO:0000313" key="3">
    <source>
        <dbReference type="EMBL" id="CAB1220112.1"/>
    </source>
</evidence>
<proteinExistence type="predicted"/>
<dbReference type="Gene3D" id="2.70.70.10">
    <property type="entry name" value="Glucose Permease (Domain IIA)"/>
    <property type="match status" value="1"/>
</dbReference>
<dbReference type="Gene3D" id="1.10.530.10">
    <property type="match status" value="1"/>
</dbReference>
<keyword evidence="1" id="KW-0732">Signal</keyword>
<dbReference type="GO" id="GO:0004222">
    <property type="term" value="F:metalloendopeptidase activity"/>
    <property type="evidence" value="ECO:0007669"/>
    <property type="project" value="TreeGrafter"/>
</dbReference>
<dbReference type="PANTHER" id="PTHR21666">
    <property type="entry name" value="PEPTIDASE-RELATED"/>
    <property type="match status" value="1"/>
</dbReference>
<comment type="caution">
    <text evidence="3">The sequence shown here is derived from an EMBL/GenBank/DDBJ whole genome shotgun (WGS) entry which is preliminary data.</text>
</comment>
<dbReference type="InterPro" id="IPR018392">
    <property type="entry name" value="LysM"/>
</dbReference>
<dbReference type="RefSeq" id="WP_174560338.1">
    <property type="nucleotide sequence ID" value="NZ_CADDTS010000042.1"/>
</dbReference>
<dbReference type="SMART" id="SM00257">
    <property type="entry name" value="LysM"/>
    <property type="match status" value="1"/>
</dbReference>
<reference evidence="3 4" key="1">
    <citation type="submission" date="2020-02" db="EMBL/GenBank/DDBJ databases">
        <authorList>
            <person name="Chaudhuri R."/>
        </authorList>
    </citation>
    <scope>NUCLEOTIDE SEQUENCE [LARGE SCALE GENOMIC DNA]</scope>
    <source>
        <strain evidence="3">SFB21</strain>
    </source>
</reference>
<evidence type="ECO:0000256" key="1">
    <source>
        <dbReference type="ARBA" id="ARBA00022729"/>
    </source>
</evidence>
<gene>
    <name evidence="3" type="ORF">SFB21_2523</name>
</gene>
<dbReference type="SUPFAM" id="SSF53955">
    <property type="entry name" value="Lysozyme-like"/>
    <property type="match status" value="1"/>
</dbReference>
<accession>A0A811GL08</accession>
<dbReference type="CDD" id="cd12797">
    <property type="entry name" value="M23_peptidase"/>
    <property type="match status" value="1"/>
</dbReference>
<dbReference type="InterPro" id="IPR036779">
    <property type="entry name" value="LysM_dom_sf"/>
</dbReference>
<dbReference type="EMBL" id="CADDTS010000042">
    <property type="protein sequence ID" value="CAB1220112.1"/>
    <property type="molecule type" value="Genomic_DNA"/>
</dbReference>
<dbReference type="PANTHER" id="PTHR21666:SF289">
    <property type="entry name" value="L-ALA--D-GLU ENDOPEPTIDASE"/>
    <property type="match status" value="1"/>
</dbReference>
<protein>
    <submittedName>
        <fullName evidence="3">Peptidase family M23</fullName>
    </submittedName>
</protein>
<dbReference type="PROSITE" id="PS51782">
    <property type="entry name" value="LYSM"/>
    <property type="match status" value="1"/>
</dbReference>
<dbReference type="InterPro" id="IPR011055">
    <property type="entry name" value="Dup_hybrid_motif"/>
</dbReference>
<dbReference type="InterPro" id="IPR016047">
    <property type="entry name" value="M23ase_b-sheet_dom"/>
</dbReference>
<name>A0A811GL08_9GAMM</name>
<dbReference type="Pfam" id="PF01551">
    <property type="entry name" value="Peptidase_M23"/>
    <property type="match status" value="1"/>
</dbReference>
<dbReference type="InterPro" id="IPR050570">
    <property type="entry name" value="Cell_wall_metabolism_enzyme"/>
</dbReference>
<dbReference type="SUPFAM" id="SSF54106">
    <property type="entry name" value="LysM domain"/>
    <property type="match status" value="1"/>
</dbReference>
<dbReference type="Proteomes" id="UP000489961">
    <property type="component" value="Unassembled WGS sequence"/>
</dbReference>
<feature type="domain" description="LysM" evidence="2">
    <location>
        <begin position="3"/>
        <end position="49"/>
    </location>
</feature>
<sequence length="778" mass="86692">MSNVHIVKKGDTLWGISNKYHISLNELVEINGLYGKKKNLLKIGQKIYLKKNNSRNIDTFLTLKIYDLKWESIRQAKLLLEYDGQCHLMTSDDNGVIKDIQIEDALKGIKISLYTLKNIFELIANHKTLPMGKKILKLSSRAMILKGNTYQVEGVARTNTQVIEKKLKVNGKKVQNTSGASETRVEGGLPAVTVAAVYSEENLYLHPDNEKYRRIIINAAKKYNLAPQALAAKINAEAGTKRGSQEWNAQARASTSSAVGLTQFLSETWYEICTRSTYSDTLLQQHVIKKKLISNFQENMALKLISVKDKAKLKALGTDPTFSVDSAAAYARANIDIVTNIYSKVGSLEPGDLAKVGYVAHHDGPTGFGKIIEATNDSSWSKLQGQVCSKDSPNCSTLQNYKERFSNGGDAYRWWLCTEYTDAKINVNRFTLSPADGKKFKNARTMEEIIVFLGGKALVRPSKEFEKKKGANDTQATENISIIITSIVNNKVEPNIRYSVKSKYGLKPHLTNENGHEVIKIKKGDKLEIIFDNQVLTSITSIKDKEEFRINFPITQEKNIQKKTQEVSTNNEQKLNFDGWRNPLNGTCQVRRFGYKSLPLKANAATYNQSNLQQATKVASGFNRTTYRSSGMHQGLDLEADNGTNVYPVCVGTIAKVIPSYPGYGKTIILECDVNDLPVSKKALAKNIDTIYFVYAHLNSINVTEGAIITTLDTVLGKTGNTGNAGSMTKIEDGAHLHFEVRTEITKSMGKSGMTYRQDPFPWLDNCKTTENGVKLNR</sequence>
<dbReference type="CDD" id="cd00118">
    <property type="entry name" value="LysM"/>
    <property type="match status" value="1"/>
</dbReference>
<dbReference type="InterPro" id="IPR023346">
    <property type="entry name" value="Lysozyme-like_dom_sf"/>
</dbReference>
<evidence type="ECO:0000259" key="2">
    <source>
        <dbReference type="PROSITE" id="PS51782"/>
    </source>
</evidence>
<dbReference type="AlphaFoldDB" id="A0A811GL08"/>
<dbReference type="SUPFAM" id="SSF51261">
    <property type="entry name" value="Duplicated hybrid motif"/>
    <property type="match status" value="1"/>
</dbReference>
<organism evidence="3 4">
    <name type="scientific">Acinetobacter bouvetii</name>
    <dbReference type="NCBI Taxonomy" id="202951"/>
    <lineage>
        <taxon>Bacteria</taxon>
        <taxon>Pseudomonadati</taxon>
        <taxon>Pseudomonadota</taxon>
        <taxon>Gammaproteobacteria</taxon>
        <taxon>Moraxellales</taxon>
        <taxon>Moraxellaceae</taxon>
        <taxon>Acinetobacter</taxon>
    </lineage>
</organism>
<evidence type="ECO:0000313" key="4">
    <source>
        <dbReference type="Proteomes" id="UP000489961"/>
    </source>
</evidence>
<dbReference type="Gene3D" id="3.10.350.10">
    <property type="entry name" value="LysM domain"/>
    <property type="match status" value="1"/>
</dbReference>